<evidence type="ECO:0000313" key="3">
    <source>
        <dbReference type="Proteomes" id="UP001232148"/>
    </source>
</evidence>
<sequence length="164" mass="18544">MALERGEGQLAATNMCARRGRRSEAKPTANIGAINRVNPLVMSLPTRAAPKTETRPKKEENLKCYAESDFSGHKKVSKGDKRLEEAMGLACDKLHEVGEPRPGQKWDKAAYQGGKLPYKPSVEWPENCSMEQRAYPTALLVELVEWSKFWAWREPMVLPDYRVV</sequence>
<dbReference type="EMBL" id="MU842815">
    <property type="protein sequence ID" value="KAK2034300.1"/>
    <property type="molecule type" value="Genomic_DNA"/>
</dbReference>
<accession>A0AAD9HSC0</accession>
<comment type="caution">
    <text evidence="2">The sequence shown here is derived from an EMBL/GenBank/DDBJ whole genome shotgun (WGS) entry which is preliminary data.</text>
</comment>
<proteinExistence type="predicted"/>
<dbReference type="AlphaFoldDB" id="A0AAD9HSC0"/>
<keyword evidence="3" id="KW-1185">Reference proteome</keyword>
<dbReference type="Proteomes" id="UP001232148">
    <property type="component" value="Unassembled WGS sequence"/>
</dbReference>
<feature type="region of interest" description="Disordered" evidence="1">
    <location>
        <begin position="1"/>
        <end position="31"/>
    </location>
</feature>
<reference evidence="2" key="1">
    <citation type="submission" date="2021-06" db="EMBL/GenBank/DDBJ databases">
        <title>Comparative genomics, transcriptomics and evolutionary studies reveal genomic signatures of adaptation to plant cell wall in hemibiotrophic fungi.</title>
        <authorList>
            <consortium name="DOE Joint Genome Institute"/>
            <person name="Baroncelli R."/>
            <person name="Diaz J.F."/>
            <person name="Benocci T."/>
            <person name="Peng M."/>
            <person name="Battaglia E."/>
            <person name="Haridas S."/>
            <person name="Andreopoulos W."/>
            <person name="Labutti K."/>
            <person name="Pangilinan J."/>
            <person name="Floch G.L."/>
            <person name="Makela M.R."/>
            <person name="Henrissat B."/>
            <person name="Grigoriev I.V."/>
            <person name="Crouch J.A."/>
            <person name="De Vries R.P."/>
            <person name="Sukno S.A."/>
            <person name="Thon M.R."/>
        </authorList>
    </citation>
    <scope>NUCLEOTIDE SEQUENCE</scope>
    <source>
        <strain evidence="2">MAFF235873</strain>
    </source>
</reference>
<name>A0AAD9HSC0_9PEZI</name>
<evidence type="ECO:0000256" key="1">
    <source>
        <dbReference type="SAM" id="MobiDB-lite"/>
    </source>
</evidence>
<organism evidence="2 3">
    <name type="scientific">Colletotrichum zoysiae</name>
    <dbReference type="NCBI Taxonomy" id="1216348"/>
    <lineage>
        <taxon>Eukaryota</taxon>
        <taxon>Fungi</taxon>
        <taxon>Dikarya</taxon>
        <taxon>Ascomycota</taxon>
        <taxon>Pezizomycotina</taxon>
        <taxon>Sordariomycetes</taxon>
        <taxon>Hypocreomycetidae</taxon>
        <taxon>Glomerellales</taxon>
        <taxon>Glomerellaceae</taxon>
        <taxon>Colletotrichum</taxon>
        <taxon>Colletotrichum graminicola species complex</taxon>
    </lineage>
</organism>
<evidence type="ECO:0000313" key="2">
    <source>
        <dbReference type="EMBL" id="KAK2034300.1"/>
    </source>
</evidence>
<gene>
    <name evidence="2" type="ORF">LX32DRAFT_724534</name>
</gene>
<protein>
    <submittedName>
        <fullName evidence="2">Uncharacterized protein</fullName>
    </submittedName>
</protein>